<organism evidence="2 3">
    <name type="scientific">Brassica campestris</name>
    <name type="common">Field mustard</name>
    <dbReference type="NCBI Taxonomy" id="3711"/>
    <lineage>
        <taxon>Eukaryota</taxon>
        <taxon>Viridiplantae</taxon>
        <taxon>Streptophyta</taxon>
        <taxon>Embryophyta</taxon>
        <taxon>Tracheophyta</taxon>
        <taxon>Spermatophyta</taxon>
        <taxon>Magnoliopsida</taxon>
        <taxon>eudicotyledons</taxon>
        <taxon>Gunneridae</taxon>
        <taxon>Pentapetalae</taxon>
        <taxon>rosids</taxon>
        <taxon>malvids</taxon>
        <taxon>Brassicales</taxon>
        <taxon>Brassicaceae</taxon>
        <taxon>Brassiceae</taxon>
        <taxon>Brassica</taxon>
    </lineage>
</organism>
<evidence type="ECO:0000313" key="2">
    <source>
        <dbReference type="EMBL" id="CAG7902714.1"/>
    </source>
</evidence>
<dbReference type="EMBL" id="LS974623">
    <property type="protein sequence ID" value="CAG7902714.1"/>
    <property type="molecule type" value="Genomic_DNA"/>
</dbReference>
<name>A0A8D9HNL0_BRACM</name>
<proteinExistence type="predicted"/>
<dbReference type="Gramene" id="A07p23580.2_BraZ1">
    <property type="protein sequence ID" value="A07p23580.2_BraZ1.CDS"/>
    <property type="gene ID" value="A07g23580.2_BraZ1"/>
</dbReference>
<protein>
    <submittedName>
        <fullName evidence="2">Uncharacterized protein</fullName>
    </submittedName>
</protein>
<accession>A0A8D9HNL0</accession>
<evidence type="ECO:0000256" key="1">
    <source>
        <dbReference type="SAM" id="MobiDB-lite"/>
    </source>
</evidence>
<sequence>RLRPDPRSNRDRDSKLQMLNPQQESQPGKSVSFSSDKKYDITQVKAPPQLQKTMC</sequence>
<evidence type="ECO:0000313" key="3">
    <source>
        <dbReference type="Proteomes" id="UP000694005"/>
    </source>
</evidence>
<gene>
    <name evidence="2" type="ORF">BRAPAZ1V2_A07P23580.2</name>
</gene>
<dbReference type="AlphaFoldDB" id="A0A8D9HNL0"/>
<feature type="non-terminal residue" evidence="2">
    <location>
        <position position="55"/>
    </location>
</feature>
<feature type="compositionally biased region" description="Polar residues" evidence="1">
    <location>
        <begin position="17"/>
        <end position="34"/>
    </location>
</feature>
<dbReference type="Proteomes" id="UP000694005">
    <property type="component" value="Chromosome A07"/>
</dbReference>
<feature type="compositionally biased region" description="Basic and acidic residues" evidence="1">
    <location>
        <begin position="1"/>
        <end position="15"/>
    </location>
</feature>
<reference evidence="2 3" key="1">
    <citation type="submission" date="2021-07" db="EMBL/GenBank/DDBJ databases">
        <authorList>
            <consortium name="Genoscope - CEA"/>
            <person name="William W."/>
        </authorList>
    </citation>
    <scope>NUCLEOTIDE SEQUENCE [LARGE SCALE GENOMIC DNA]</scope>
</reference>
<feature type="region of interest" description="Disordered" evidence="1">
    <location>
        <begin position="1"/>
        <end position="55"/>
    </location>
</feature>